<feature type="transmembrane region" description="Helical" evidence="1">
    <location>
        <begin position="12"/>
        <end position="31"/>
    </location>
</feature>
<evidence type="ECO:0000313" key="2">
    <source>
        <dbReference type="EMBL" id="MBT9808390.1"/>
    </source>
</evidence>
<proteinExistence type="predicted"/>
<evidence type="ECO:0000256" key="1">
    <source>
        <dbReference type="SAM" id="Phobius"/>
    </source>
</evidence>
<organism evidence="2 3">
    <name type="scientific">Enterocloster citroniae</name>
    <dbReference type="NCBI Taxonomy" id="358743"/>
    <lineage>
        <taxon>Bacteria</taxon>
        <taxon>Bacillati</taxon>
        <taxon>Bacillota</taxon>
        <taxon>Clostridia</taxon>
        <taxon>Lachnospirales</taxon>
        <taxon>Lachnospiraceae</taxon>
        <taxon>Enterocloster</taxon>
    </lineage>
</organism>
<keyword evidence="2" id="KW-0132">Cell division</keyword>
<dbReference type="RefSeq" id="WP_083424812.1">
    <property type="nucleotide sequence ID" value="NZ_CABJDD010000005.1"/>
</dbReference>
<name>A0AA41K4D9_9FIRM</name>
<dbReference type="GO" id="GO:0051301">
    <property type="term" value="P:cell division"/>
    <property type="evidence" value="ECO:0007669"/>
    <property type="project" value="UniProtKB-KW"/>
</dbReference>
<evidence type="ECO:0000313" key="3">
    <source>
        <dbReference type="Proteomes" id="UP000708338"/>
    </source>
</evidence>
<gene>
    <name evidence="2" type="ORF">GPL26_01875</name>
</gene>
<accession>A0AA41K4D9</accession>
<keyword evidence="1" id="KW-0472">Membrane</keyword>
<dbReference type="EMBL" id="WQPS01000003">
    <property type="protein sequence ID" value="MBT9808390.1"/>
    <property type="molecule type" value="Genomic_DNA"/>
</dbReference>
<sequence>MRNFGRKHHTGAGIAVAVILLAAILLLSVHIQNISVTGSNKYSEKQIEEFLFSGRWGKNSAYAYFADRFKPHRQIPFVEDYKVVFHGPFQVEVIIYEKSIVGYVSYMSSYMYFDKDGIVVESSSNQLEGVPWITGLDFGQIVLHRALPVEDKNVFEEILNLTQQLSTYEIAVDRIKYDTHGQATLFIGQMEVTLGDNSDIDGKISTLNDILTAQPHLTEISGTMRLENYSETNSRAGITFKKK</sequence>
<comment type="caution">
    <text evidence="2">The sequence shown here is derived from an EMBL/GenBank/DDBJ whole genome shotgun (WGS) entry which is preliminary data.</text>
</comment>
<dbReference type="Proteomes" id="UP000708338">
    <property type="component" value="Unassembled WGS sequence"/>
</dbReference>
<keyword evidence="1" id="KW-1133">Transmembrane helix</keyword>
<reference evidence="2" key="1">
    <citation type="journal article" date="2021" name="Gut Microbes">
        <title>A synthetic consortium of 100 gut commensals modulates the composition and function in a colon model of the microbiome of elderly subjects.</title>
        <authorList>
            <person name="Perez M."/>
            <person name="Ntemiri A."/>
            <person name="Tan H."/>
            <person name="Harris H.M.B."/>
            <person name="Roager H.M."/>
            <person name="Ribiere C."/>
            <person name="O'Toole P.W."/>
        </authorList>
    </citation>
    <scope>NUCLEOTIDE SEQUENCE</scope>
    <source>
        <strain evidence="2">MCC335</strain>
    </source>
</reference>
<dbReference type="AlphaFoldDB" id="A0AA41K4D9"/>
<keyword evidence="1" id="KW-0812">Transmembrane</keyword>
<protein>
    <submittedName>
        <fullName evidence="2">Cell division protein FtsQ</fullName>
    </submittedName>
</protein>
<keyword evidence="2" id="KW-0131">Cell cycle</keyword>